<evidence type="ECO:0000313" key="2">
    <source>
        <dbReference type="EMBL" id="CAD9585065.1"/>
    </source>
</evidence>
<dbReference type="AlphaFoldDB" id="A0A6U6NRH0"/>
<feature type="chain" id="PRO_5030160530" evidence="1">
    <location>
        <begin position="19"/>
        <end position="259"/>
    </location>
</feature>
<organism evidence="2">
    <name type="scientific">Zooxanthella nutricula</name>
    <dbReference type="NCBI Taxonomy" id="1333877"/>
    <lineage>
        <taxon>Eukaryota</taxon>
        <taxon>Sar</taxon>
        <taxon>Alveolata</taxon>
        <taxon>Dinophyceae</taxon>
        <taxon>Peridiniales</taxon>
        <taxon>Peridiniales incertae sedis</taxon>
        <taxon>Zooxanthella</taxon>
    </lineage>
</organism>
<keyword evidence="1" id="KW-0732">Signal</keyword>
<sequence>MSLYVCAFGRALLAAAAAVSPQKRSAPSASTDLLRVLSTKCPKGFVPNPFPKHPAGQGPGPACLEEKIALKRFASDITDLEGKILTDGDYQRARAWAAVLDVNKHHDGMTVLMRAARQGQAAVVTFLVKNLNARADFRIGGATNCSATDYAVHGARTEHQNRGNLDEYLKVVTFLTCEAEVECSDACAFMEKEHCAAAHEQNDFTWAAVRSDSAAPHWTVQCSAKGGGGSEALAVTRAAPRGVMAVAGLAFACSAAWLV</sequence>
<dbReference type="Gene3D" id="1.25.40.20">
    <property type="entry name" value="Ankyrin repeat-containing domain"/>
    <property type="match status" value="1"/>
</dbReference>
<dbReference type="SUPFAM" id="SSF48403">
    <property type="entry name" value="Ankyrin repeat"/>
    <property type="match status" value="1"/>
</dbReference>
<feature type="signal peptide" evidence="1">
    <location>
        <begin position="1"/>
        <end position="18"/>
    </location>
</feature>
<gene>
    <name evidence="2" type="ORF">BRAN1462_LOCUS32599</name>
</gene>
<dbReference type="EMBL" id="HBGW01051305">
    <property type="protein sequence ID" value="CAD9585065.1"/>
    <property type="molecule type" value="Transcribed_RNA"/>
</dbReference>
<dbReference type="InterPro" id="IPR036770">
    <property type="entry name" value="Ankyrin_rpt-contain_sf"/>
</dbReference>
<reference evidence="2" key="1">
    <citation type="submission" date="2021-01" db="EMBL/GenBank/DDBJ databases">
        <authorList>
            <person name="Corre E."/>
            <person name="Pelletier E."/>
            <person name="Niang G."/>
            <person name="Scheremetjew M."/>
            <person name="Finn R."/>
            <person name="Kale V."/>
            <person name="Holt S."/>
            <person name="Cochrane G."/>
            <person name="Meng A."/>
            <person name="Brown T."/>
            <person name="Cohen L."/>
        </authorList>
    </citation>
    <scope>NUCLEOTIDE SEQUENCE</scope>
    <source>
        <strain evidence="2">RCC3387</strain>
    </source>
</reference>
<accession>A0A6U6NRH0</accession>
<protein>
    <submittedName>
        <fullName evidence="2">Uncharacterized protein</fullName>
    </submittedName>
</protein>
<name>A0A6U6NRH0_9DINO</name>
<evidence type="ECO:0000256" key="1">
    <source>
        <dbReference type="SAM" id="SignalP"/>
    </source>
</evidence>
<proteinExistence type="predicted"/>